<reference evidence="1" key="1">
    <citation type="submission" date="2020-11" db="EMBL/GenBank/DDBJ databases">
        <authorList>
            <consortium name="DOE Joint Genome Institute"/>
            <person name="Ahrendt S."/>
            <person name="Riley R."/>
            <person name="Andreopoulos W."/>
            <person name="Labutti K."/>
            <person name="Pangilinan J."/>
            <person name="Ruiz-Duenas F.J."/>
            <person name="Barrasa J.M."/>
            <person name="Sanchez-Garcia M."/>
            <person name="Camarero S."/>
            <person name="Miyauchi S."/>
            <person name="Serrano A."/>
            <person name="Linde D."/>
            <person name="Babiker R."/>
            <person name="Drula E."/>
            <person name="Ayuso-Fernandez I."/>
            <person name="Pacheco R."/>
            <person name="Padilla G."/>
            <person name="Ferreira P."/>
            <person name="Barriuso J."/>
            <person name="Kellner H."/>
            <person name="Castanera R."/>
            <person name="Alfaro M."/>
            <person name="Ramirez L."/>
            <person name="Pisabarro A.G."/>
            <person name="Kuo A."/>
            <person name="Tritt A."/>
            <person name="Lipzen A."/>
            <person name="He G."/>
            <person name="Yan M."/>
            <person name="Ng V."/>
            <person name="Cullen D."/>
            <person name="Martin F."/>
            <person name="Rosso M.-N."/>
            <person name="Henrissat B."/>
            <person name="Hibbett D."/>
            <person name="Martinez A.T."/>
            <person name="Grigoriev I.V."/>
        </authorList>
    </citation>
    <scope>NUCLEOTIDE SEQUENCE</scope>
    <source>
        <strain evidence="1">CBS 247.69</strain>
    </source>
</reference>
<proteinExistence type="predicted"/>
<evidence type="ECO:0000313" key="1">
    <source>
        <dbReference type="EMBL" id="KAF9455194.1"/>
    </source>
</evidence>
<organism evidence="1 2">
    <name type="scientific">Collybia nuda</name>
    <dbReference type="NCBI Taxonomy" id="64659"/>
    <lineage>
        <taxon>Eukaryota</taxon>
        <taxon>Fungi</taxon>
        <taxon>Dikarya</taxon>
        <taxon>Basidiomycota</taxon>
        <taxon>Agaricomycotina</taxon>
        <taxon>Agaricomycetes</taxon>
        <taxon>Agaricomycetidae</taxon>
        <taxon>Agaricales</taxon>
        <taxon>Tricholomatineae</taxon>
        <taxon>Clitocybaceae</taxon>
        <taxon>Collybia</taxon>
    </lineage>
</organism>
<dbReference type="EMBL" id="MU150935">
    <property type="protein sequence ID" value="KAF9455194.1"/>
    <property type="molecule type" value="Genomic_DNA"/>
</dbReference>
<name>A0A9P5XQN2_9AGAR</name>
<feature type="non-terminal residue" evidence="1">
    <location>
        <position position="1"/>
    </location>
</feature>
<dbReference type="Proteomes" id="UP000807353">
    <property type="component" value="Unassembled WGS sequence"/>
</dbReference>
<keyword evidence="2" id="KW-1185">Reference proteome</keyword>
<dbReference type="Pfam" id="PF18759">
    <property type="entry name" value="Plavaka"/>
    <property type="match status" value="1"/>
</dbReference>
<dbReference type="OrthoDB" id="3232986at2759"/>
<gene>
    <name evidence="1" type="ORF">BDZ94DRAFT_1129282</name>
</gene>
<dbReference type="AlphaFoldDB" id="A0A9P5XQN2"/>
<sequence>VIHECLDFVLSPLKKAAEVGIMMSDPLGSLRYVFTPLAAYIADTQEALALSGVAGKTSHLTLASYKQFGDPFRHQPRTASKTLFQLRLLEYITNPWNVSTYMKEAMKFRLNGAHRVFWRDWPLSDPSVFFTPEPLHHWHRMFWDHDAQWCINAVGSAEIDFRFSILFPRTGFRQFPEGISKLKQVTGREHRNIQRYIIAVIADAVPKEFVTAIRALMDFRYLAQAPEISEDMCTTIDQALQEFHNHKDSIIAAGARLGKKRRVIDNWYIPKLELLQSVSSSIRNSGAPIQWTADHTERCHITHVKDPSRSGNSRDNEPQICRHLDRAEK</sequence>
<dbReference type="InterPro" id="IPR041078">
    <property type="entry name" value="Plavaka"/>
</dbReference>
<accession>A0A9P5XQN2</accession>
<comment type="caution">
    <text evidence="1">The sequence shown here is derived from an EMBL/GenBank/DDBJ whole genome shotgun (WGS) entry which is preliminary data.</text>
</comment>
<protein>
    <submittedName>
        <fullName evidence="1">Uncharacterized protein</fullName>
    </submittedName>
</protein>
<evidence type="ECO:0000313" key="2">
    <source>
        <dbReference type="Proteomes" id="UP000807353"/>
    </source>
</evidence>
<feature type="non-terminal residue" evidence="1">
    <location>
        <position position="329"/>
    </location>
</feature>